<dbReference type="RefSeq" id="WP_368647314.1">
    <property type="nucleotide sequence ID" value="NZ_CP158255.1"/>
</dbReference>
<evidence type="ECO:0000256" key="1">
    <source>
        <dbReference type="SAM" id="MobiDB-lite"/>
    </source>
</evidence>
<organism evidence="2">
    <name type="scientific">Castellaniella ginsengisoli</name>
    <dbReference type="NCBI Taxonomy" id="546114"/>
    <lineage>
        <taxon>Bacteria</taxon>
        <taxon>Pseudomonadati</taxon>
        <taxon>Pseudomonadota</taxon>
        <taxon>Betaproteobacteria</taxon>
        <taxon>Burkholderiales</taxon>
        <taxon>Alcaligenaceae</taxon>
        <taxon>Castellaniella</taxon>
    </lineage>
</organism>
<name>A0AB39D851_9BURK</name>
<protein>
    <recommendedName>
        <fullName evidence="3">HTH HARE-type domain-containing protein</fullName>
    </recommendedName>
</protein>
<feature type="compositionally biased region" description="Polar residues" evidence="1">
    <location>
        <begin position="134"/>
        <end position="148"/>
    </location>
</feature>
<reference evidence="2" key="1">
    <citation type="submission" date="2024-05" db="EMBL/GenBank/DDBJ databases">
        <authorList>
            <person name="Luo Y.-C."/>
            <person name="Nicholds J."/>
            <person name="Mortimer T."/>
            <person name="Maboni G."/>
        </authorList>
    </citation>
    <scope>NUCLEOTIDE SEQUENCE</scope>
    <source>
        <strain evidence="2">151108</strain>
    </source>
</reference>
<feature type="region of interest" description="Disordered" evidence="1">
    <location>
        <begin position="131"/>
        <end position="163"/>
    </location>
</feature>
<proteinExistence type="predicted"/>
<dbReference type="AlphaFoldDB" id="A0AB39D851"/>
<evidence type="ECO:0008006" key="3">
    <source>
        <dbReference type="Google" id="ProtNLM"/>
    </source>
</evidence>
<sequence>MAKDPYLAAKKKIEAYEQEILKLKSWIETYDALVADTGVEIAAVERPSAADAPLGQAVATPVKKSSRAAEKEVLINAVVEILEHEQPLPTKAIFQRLSDRGIDVGGAKPEQNLTNYLSRAKNKFFPKRGEGWSLLQTQHSAPEEQQNLGEPEQAPVVDPADGL</sequence>
<accession>A0AB39D851</accession>
<evidence type="ECO:0000313" key="2">
    <source>
        <dbReference type="EMBL" id="XDJ50966.1"/>
    </source>
</evidence>
<dbReference type="EMBL" id="CP158255">
    <property type="protein sequence ID" value="XDJ50966.1"/>
    <property type="molecule type" value="Genomic_DNA"/>
</dbReference>
<gene>
    <name evidence="2" type="ORF">ABRZ09_03660</name>
</gene>